<dbReference type="CDD" id="cd10931">
    <property type="entry name" value="CE4_u7"/>
    <property type="match status" value="1"/>
</dbReference>
<reference evidence="2 3" key="1">
    <citation type="submission" date="2016-10" db="EMBL/GenBank/DDBJ databases">
        <authorList>
            <person name="de Groot N.N."/>
        </authorList>
    </citation>
    <scope>NUCLEOTIDE SEQUENCE [LARGE SCALE GENOMIC DNA]</scope>
    <source>
        <strain evidence="2 3">DSM 25186</strain>
    </source>
</reference>
<gene>
    <name evidence="2" type="ORF">SAMN05421823_110229</name>
</gene>
<protein>
    <recommendedName>
        <fullName evidence="1">DUF7033 domain-containing protein</fullName>
    </recommendedName>
</protein>
<evidence type="ECO:0000313" key="2">
    <source>
        <dbReference type="EMBL" id="SDM12221.1"/>
    </source>
</evidence>
<keyword evidence="3" id="KW-1185">Reference proteome</keyword>
<accession>A0A1G9QN20</accession>
<dbReference type="InterPro" id="IPR054297">
    <property type="entry name" value="DUF7033"/>
</dbReference>
<proteinExistence type="predicted"/>
<dbReference type="Proteomes" id="UP000198510">
    <property type="component" value="Unassembled WGS sequence"/>
</dbReference>
<organism evidence="2 3">
    <name type="scientific">Catalinimonas alkaloidigena</name>
    <dbReference type="NCBI Taxonomy" id="1075417"/>
    <lineage>
        <taxon>Bacteria</taxon>
        <taxon>Pseudomonadati</taxon>
        <taxon>Bacteroidota</taxon>
        <taxon>Cytophagia</taxon>
        <taxon>Cytophagales</taxon>
        <taxon>Catalimonadaceae</taxon>
        <taxon>Catalinimonas</taxon>
    </lineage>
</organism>
<dbReference type="OrthoDB" id="5573484at2"/>
<dbReference type="Pfam" id="PF23019">
    <property type="entry name" value="DUF7033"/>
    <property type="match status" value="1"/>
</dbReference>
<dbReference type="STRING" id="1075417.SAMN05421823_110229"/>
<name>A0A1G9QN20_9BACT</name>
<evidence type="ECO:0000313" key="3">
    <source>
        <dbReference type="Proteomes" id="UP000198510"/>
    </source>
</evidence>
<dbReference type="AlphaFoldDB" id="A0A1G9QN20"/>
<evidence type="ECO:0000259" key="1">
    <source>
        <dbReference type="Pfam" id="PF23019"/>
    </source>
</evidence>
<feature type="domain" description="DUF7033" evidence="1">
    <location>
        <begin position="96"/>
        <end position="184"/>
    </location>
</feature>
<dbReference type="EMBL" id="FNFO01000010">
    <property type="protein sequence ID" value="SDM12221.1"/>
    <property type="molecule type" value="Genomic_DNA"/>
</dbReference>
<sequence>MLYVYIPDRTPRHEYIVHLLLEELLGIPVEYVTEPAELQAKEGPKLVYARAYQGPAFFLKAVPLLWEKDIRPQAIETVAWEGAVPGIFPVDGGRWAFDPLAASFWLVSRYEEYLPFVPDAHGRFPAEASWMVQQQLQLHPLVNHWVRRLLTDLRTHFGTELGKMPTYTFRTTLDIDNAFAFQHKGFYRAGVGTLAAMGRRDFRMLGARFNVALQKTHDPYDTHQKLRRLHEKYHTKPFVFWLLGDYGPFDKNLSHKNPALQSLIRQSALHADLGIHPSYASLSKAALIVKEKKRLEQIVHQPIIRSRQHYLRMQLPRTYRDLLAAGIRGDYTMGWATTSGFRAGLAAPFLFYDLAKEETTKLRVFPFAFMDATLLKMKLTPDAAVAHVGEIVDAVKQTGGWLSGIFHNESPGGWGEWEGWGDVYEAILQKAVS</sequence>
<dbReference type="RefSeq" id="WP_089686340.1">
    <property type="nucleotide sequence ID" value="NZ_FNFO01000010.1"/>
</dbReference>